<gene>
    <name evidence="1" type="ORF">QSP1433_LOCUS8308</name>
</gene>
<protein>
    <submittedName>
        <fullName evidence="1">Uncharacterized protein</fullName>
    </submittedName>
</protein>
<name>A0A7S2RY52_9STRA</name>
<reference evidence="1" key="1">
    <citation type="submission" date="2021-01" db="EMBL/GenBank/DDBJ databases">
        <authorList>
            <person name="Corre E."/>
            <person name="Pelletier E."/>
            <person name="Niang G."/>
            <person name="Scheremetjew M."/>
            <person name="Finn R."/>
            <person name="Kale V."/>
            <person name="Holt S."/>
            <person name="Cochrane G."/>
            <person name="Meng A."/>
            <person name="Brown T."/>
            <person name="Cohen L."/>
        </authorList>
    </citation>
    <scope>NUCLEOTIDE SEQUENCE</scope>
    <source>
        <strain evidence="1">NY070348D</strain>
    </source>
</reference>
<organism evidence="1">
    <name type="scientific">Mucochytrium quahogii</name>
    <dbReference type="NCBI Taxonomy" id="96639"/>
    <lineage>
        <taxon>Eukaryota</taxon>
        <taxon>Sar</taxon>
        <taxon>Stramenopiles</taxon>
        <taxon>Bigyra</taxon>
        <taxon>Labyrinthulomycetes</taxon>
        <taxon>Thraustochytrida</taxon>
        <taxon>Thraustochytriidae</taxon>
        <taxon>Mucochytrium</taxon>
    </lineage>
</organism>
<dbReference type="AlphaFoldDB" id="A0A7S2RY52"/>
<evidence type="ECO:0000313" key="1">
    <source>
        <dbReference type="EMBL" id="CAD9684086.1"/>
    </source>
</evidence>
<accession>A0A7S2RY52</accession>
<sequence length="143" mass="15822">MQYTMKNGINCKSIIEKQNKQRQVWSLHTLWWTTAGITDSCMLKHLCGFTNACSVIPPVSLQVPRFTASTTAAHEFRGGKRQQSYERLQTLVQVPEITDDLIECIGQRDLHYHSACENTACAVVGVGSVGSQSMRCASITSQG</sequence>
<proteinExistence type="predicted"/>
<dbReference type="EMBL" id="HBHK01013218">
    <property type="protein sequence ID" value="CAD9684086.1"/>
    <property type="molecule type" value="Transcribed_RNA"/>
</dbReference>